<comment type="caution">
    <text evidence="1">The sequence shown here is derived from an EMBL/GenBank/DDBJ whole genome shotgun (WGS) entry which is preliminary data.</text>
</comment>
<evidence type="ECO:0000313" key="1">
    <source>
        <dbReference type="EMBL" id="MCW4133032.1"/>
    </source>
</evidence>
<proteinExistence type="predicted"/>
<dbReference type="InterPro" id="IPR029044">
    <property type="entry name" value="Nucleotide-diphossugar_trans"/>
</dbReference>
<reference evidence="1" key="1">
    <citation type="submission" date="2022-11" db="EMBL/GenBank/DDBJ databases">
        <title>Genomic repertoires linked with pathogenic potency of arthritogenic Prevotella copri isolated from the gut of rheumatoid arthritis patients.</title>
        <authorList>
            <person name="Nii T."/>
            <person name="Maeda Y."/>
            <person name="Motooka D."/>
            <person name="Naito M."/>
            <person name="Matsumoto Y."/>
            <person name="Ogawa T."/>
            <person name="Oguro-Igashira E."/>
            <person name="Kishikawa T."/>
            <person name="Yamashita M."/>
            <person name="Koizumi S."/>
            <person name="Kurakawa T."/>
            <person name="Okumura R."/>
            <person name="Kayama H."/>
            <person name="Murakami M."/>
            <person name="Sakaguchi T."/>
            <person name="Das B."/>
            <person name="Nakamura S."/>
            <person name="Okada Y."/>
            <person name="Kumanogoh A."/>
            <person name="Takeda K."/>
        </authorList>
    </citation>
    <scope>NUCLEOTIDE SEQUENCE</scope>
    <source>
        <strain evidence="1">H019-1</strain>
    </source>
</reference>
<organism evidence="1 2">
    <name type="scientific">Segatella copri</name>
    <dbReference type="NCBI Taxonomy" id="165179"/>
    <lineage>
        <taxon>Bacteria</taxon>
        <taxon>Pseudomonadati</taxon>
        <taxon>Bacteroidota</taxon>
        <taxon>Bacteroidia</taxon>
        <taxon>Bacteroidales</taxon>
        <taxon>Prevotellaceae</taxon>
        <taxon>Segatella</taxon>
    </lineage>
</organism>
<dbReference type="Proteomes" id="UP001209417">
    <property type="component" value="Unassembled WGS sequence"/>
</dbReference>
<dbReference type="AlphaFoldDB" id="A0AAW5UBX5"/>
<protein>
    <recommendedName>
        <fullName evidence="3">Glycosyltransferase</fullName>
    </recommendedName>
</protein>
<gene>
    <name evidence="1" type="ORF">ONT19_15890</name>
</gene>
<name>A0AAW5UBX5_9BACT</name>
<evidence type="ECO:0000313" key="2">
    <source>
        <dbReference type="Proteomes" id="UP001209417"/>
    </source>
</evidence>
<dbReference type="RefSeq" id="WP_264953487.1">
    <property type="nucleotide sequence ID" value="NZ_JAPDVE010000017.1"/>
</dbReference>
<sequence length="311" mass="35816">MGKVSFRENFGKYLIMLNFLDFLYGKLPNQGLFWRSIRYGVRIFTNIYANYFIPVCCKNVNVDSNTIIVSLTSFPARINDVWITIASLLNQDYQNMKVVLWLSRVQFPTMAILPKKLLALQSKGLTIHLVEDDMKPHKKYLYSMQMYPQNSIVTVDDDIIYPPKLISQLVLTSLQHKGCVICTKAVTVSKEKYLCWHSCISPDRRLKMIMPIGVGGVLYPPKTFNYSYLFDTDTIKQTCLYGDDLWLNFMCRLNGTEIVKTTYCPGLITIFASQKASLCKVNDNENRNDAQIESISVWAKNKFGIDFYVCK</sequence>
<dbReference type="SUPFAM" id="SSF53448">
    <property type="entry name" value="Nucleotide-diphospho-sugar transferases"/>
    <property type="match status" value="1"/>
</dbReference>
<accession>A0AAW5UBX5</accession>
<evidence type="ECO:0008006" key="3">
    <source>
        <dbReference type="Google" id="ProtNLM"/>
    </source>
</evidence>
<dbReference type="EMBL" id="JAPDVG010000002">
    <property type="protein sequence ID" value="MCW4133032.1"/>
    <property type="molecule type" value="Genomic_DNA"/>
</dbReference>